<comment type="caution">
    <text evidence="1">The sequence shown here is derived from an EMBL/GenBank/DDBJ whole genome shotgun (WGS) entry which is preliminary data.</text>
</comment>
<proteinExistence type="predicted"/>
<sequence length="339" mass="38004">MGLGQEEWGIGGLLLDSGTNPDKDVEGVNAEVALSNGPNWTGSSTHLNSQIHIRPYHGQSGPACGPELVLTVLPRTCHGQGRQTGLDDRIRNLGHEKRSGEVARGRIHGVDGGLNCDDKEDDPATGSKREGHENWSALFRNRYFGGLLFPPRWNLHRCNLCPIPTTNLDTNNGETILGLMAIFFANSTHNFGLIRDWFRVVINIPGPSLNINKYASSLTVTNFLAFSEVAELLNVCWLYIQGKIQKKMLPPNTYYAVYHVFKIENSYGLDCAMKTHWTKEGGIIINGWLKNTLEAGFRRREWMDGDLLGDVFFNNEDDDNEVEMRLHETSILVWKRALL</sequence>
<dbReference type="Proteomes" id="UP001060085">
    <property type="component" value="Linkage Group LG07"/>
</dbReference>
<protein>
    <submittedName>
        <fullName evidence="1">Uncharacterized protein</fullName>
    </submittedName>
</protein>
<evidence type="ECO:0000313" key="2">
    <source>
        <dbReference type="Proteomes" id="UP001060085"/>
    </source>
</evidence>
<evidence type="ECO:0000313" key="1">
    <source>
        <dbReference type="EMBL" id="KAI5654044.1"/>
    </source>
</evidence>
<organism evidence="1 2">
    <name type="scientific">Catharanthus roseus</name>
    <name type="common">Madagascar periwinkle</name>
    <name type="synonym">Vinca rosea</name>
    <dbReference type="NCBI Taxonomy" id="4058"/>
    <lineage>
        <taxon>Eukaryota</taxon>
        <taxon>Viridiplantae</taxon>
        <taxon>Streptophyta</taxon>
        <taxon>Embryophyta</taxon>
        <taxon>Tracheophyta</taxon>
        <taxon>Spermatophyta</taxon>
        <taxon>Magnoliopsida</taxon>
        <taxon>eudicotyledons</taxon>
        <taxon>Gunneridae</taxon>
        <taxon>Pentapetalae</taxon>
        <taxon>asterids</taxon>
        <taxon>lamiids</taxon>
        <taxon>Gentianales</taxon>
        <taxon>Apocynaceae</taxon>
        <taxon>Rauvolfioideae</taxon>
        <taxon>Vinceae</taxon>
        <taxon>Catharanthinae</taxon>
        <taxon>Catharanthus</taxon>
    </lineage>
</organism>
<gene>
    <name evidence="1" type="ORF">M9H77_31231</name>
</gene>
<name>A0ACC0A1K5_CATRO</name>
<dbReference type="EMBL" id="CM044707">
    <property type="protein sequence ID" value="KAI5654044.1"/>
    <property type="molecule type" value="Genomic_DNA"/>
</dbReference>
<accession>A0ACC0A1K5</accession>
<keyword evidence="2" id="KW-1185">Reference proteome</keyword>
<reference evidence="2" key="1">
    <citation type="journal article" date="2023" name="Nat. Plants">
        <title>Single-cell RNA sequencing provides a high-resolution roadmap for understanding the multicellular compartmentation of specialized metabolism.</title>
        <authorList>
            <person name="Sun S."/>
            <person name="Shen X."/>
            <person name="Li Y."/>
            <person name="Li Y."/>
            <person name="Wang S."/>
            <person name="Li R."/>
            <person name="Zhang H."/>
            <person name="Shen G."/>
            <person name="Guo B."/>
            <person name="Wei J."/>
            <person name="Xu J."/>
            <person name="St-Pierre B."/>
            <person name="Chen S."/>
            <person name="Sun C."/>
        </authorList>
    </citation>
    <scope>NUCLEOTIDE SEQUENCE [LARGE SCALE GENOMIC DNA]</scope>
</reference>